<dbReference type="Pfam" id="PF14226">
    <property type="entry name" value="DIOX_N"/>
    <property type="match status" value="1"/>
</dbReference>
<dbReference type="InterPro" id="IPR044861">
    <property type="entry name" value="IPNS-like_FE2OG_OXY"/>
</dbReference>
<dbReference type="FunFam" id="2.60.120.330:FF:000005">
    <property type="entry name" value="1-aminocyclopropane-1-carboxylate oxidase homolog 1"/>
    <property type="match status" value="1"/>
</dbReference>
<feature type="domain" description="Fe2OG dioxygenase" evidence="7">
    <location>
        <begin position="204"/>
        <end position="304"/>
    </location>
</feature>
<dbReference type="OrthoDB" id="288590at2759"/>
<dbReference type="EMBL" id="CM001217">
    <property type="protein sequence ID" value="AES60333.2"/>
    <property type="molecule type" value="Genomic_DNA"/>
</dbReference>
<evidence type="ECO:0000256" key="4">
    <source>
        <dbReference type="ARBA" id="ARBA00023002"/>
    </source>
</evidence>
<dbReference type="Proteomes" id="UP000265566">
    <property type="component" value="Chromosome 1"/>
</dbReference>
<evidence type="ECO:0000256" key="5">
    <source>
        <dbReference type="ARBA" id="ARBA00023004"/>
    </source>
</evidence>
<comment type="cofactor">
    <cofactor evidence="1">
        <name>Fe cation</name>
        <dbReference type="ChEBI" id="CHEBI:24875"/>
    </cofactor>
</comment>
<dbReference type="PaxDb" id="3880-AES60333"/>
<dbReference type="PANTHER" id="PTHR10209">
    <property type="entry name" value="OXIDOREDUCTASE, 2OG-FE II OXYGENASE FAMILY PROTEIN"/>
    <property type="match status" value="1"/>
</dbReference>
<dbReference type="KEGG" id="mtr:11424282"/>
<dbReference type="SUPFAM" id="SSF51197">
    <property type="entry name" value="Clavaminate synthase-like"/>
    <property type="match status" value="1"/>
</dbReference>
<dbReference type="EC" id="1.14.11.20" evidence="9"/>
<dbReference type="InterPro" id="IPR005123">
    <property type="entry name" value="Oxoglu/Fe-dep_dioxygenase_dom"/>
</dbReference>
<dbReference type="Pfam" id="PF03171">
    <property type="entry name" value="2OG-FeII_Oxy"/>
    <property type="match status" value="1"/>
</dbReference>
<dbReference type="eggNOG" id="KOG0143">
    <property type="taxonomic scope" value="Eukaryota"/>
</dbReference>
<dbReference type="Gene3D" id="2.60.120.330">
    <property type="entry name" value="B-lactam Antibiotic, Isopenicillin N Synthase, Chain"/>
    <property type="match status" value="1"/>
</dbReference>
<evidence type="ECO:0000259" key="7">
    <source>
        <dbReference type="PROSITE" id="PS51471"/>
    </source>
</evidence>
<dbReference type="PROSITE" id="PS51471">
    <property type="entry name" value="FE2OG_OXY"/>
    <property type="match status" value="1"/>
</dbReference>
<proteinExistence type="inferred from homology"/>
<reference evidence="8 11" key="1">
    <citation type="journal article" date="2011" name="Nature">
        <title>The Medicago genome provides insight into the evolution of rhizobial symbioses.</title>
        <authorList>
            <person name="Young N.D."/>
            <person name="Debelle F."/>
            <person name="Oldroyd G.E."/>
            <person name="Geurts R."/>
            <person name="Cannon S.B."/>
            <person name="Udvardi M.K."/>
            <person name="Benedito V.A."/>
            <person name="Mayer K.F."/>
            <person name="Gouzy J."/>
            <person name="Schoof H."/>
            <person name="Van de Peer Y."/>
            <person name="Proost S."/>
            <person name="Cook D.R."/>
            <person name="Meyers B.C."/>
            <person name="Spannagl M."/>
            <person name="Cheung F."/>
            <person name="De Mita S."/>
            <person name="Krishnakumar V."/>
            <person name="Gundlach H."/>
            <person name="Zhou S."/>
            <person name="Mudge J."/>
            <person name="Bharti A.K."/>
            <person name="Murray J.D."/>
            <person name="Naoumkina M.A."/>
            <person name="Rosen B."/>
            <person name="Silverstein K.A."/>
            <person name="Tang H."/>
            <person name="Rombauts S."/>
            <person name="Zhao P.X."/>
            <person name="Zhou P."/>
            <person name="Barbe V."/>
            <person name="Bardou P."/>
            <person name="Bechner M."/>
            <person name="Bellec A."/>
            <person name="Berger A."/>
            <person name="Berges H."/>
            <person name="Bidwell S."/>
            <person name="Bisseling T."/>
            <person name="Choisne N."/>
            <person name="Couloux A."/>
            <person name="Denny R."/>
            <person name="Deshpande S."/>
            <person name="Dai X."/>
            <person name="Doyle J.J."/>
            <person name="Dudez A.M."/>
            <person name="Farmer A.D."/>
            <person name="Fouteau S."/>
            <person name="Franken C."/>
            <person name="Gibelin C."/>
            <person name="Gish J."/>
            <person name="Goldstein S."/>
            <person name="Gonzalez A.J."/>
            <person name="Green P.J."/>
            <person name="Hallab A."/>
            <person name="Hartog M."/>
            <person name="Hua A."/>
            <person name="Humphray S.J."/>
            <person name="Jeong D.H."/>
            <person name="Jing Y."/>
            <person name="Jocker A."/>
            <person name="Kenton S.M."/>
            <person name="Kim D.J."/>
            <person name="Klee K."/>
            <person name="Lai H."/>
            <person name="Lang C."/>
            <person name="Lin S."/>
            <person name="Macmil S.L."/>
            <person name="Magdelenat G."/>
            <person name="Matthews L."/>
            <person name="McCorrison J."/>
            <person name="Monaghan E.L."/>
            <person name="Mun J.H."/>
            <person name="Najar F.Z."/>
            <person name="Nicholson C."/>
            <person name="Noirot C."/>
            <person name="O'Bleness M."/>
            <person name="Paule C.R."/>
            <person name="Poulain J."/>
            <person name="Prion F."/>
            <person name="Qin B."/>
            <person name="Qu C."/>
            <person name="Retzel E.F."/>
            <person name="Riddle C."/>
            <person name="Sallet E."/>
            <person name="Samain S."/>
            <person name="Samson N."/>
            <person name="Sanders I."/>
            <person name="Saurat O."/>
            <person name="Scarpelli C."/>
            <person name="Schiex T."/>
            <person name="Segurens B."/>
            <person name="Severin A.J."/>
            <person name="Sherrier D.J."/>
            <person name="Shi R."/>
            <person name="Sims S."/>
            <person name="Singer S.R."/>
            <person name="Sinharoy S."/>
            <person name="Sterck L."/>
            <person name="Viollet A."/>
            <person name="Wang B.B."/>
            <person name="Wang K."/>
            <person name="Wang M."/>
            <person name="Wang X."/>
            <person name="Warfsmann J."/>
            <person name="Weissenbach J."/>
            <person name="White D.D."/>
            <person name="White J.D."/>
            <person name="Wiley G.B."/>
            <person name="Wincker P."/>
            <person name="Xing Y."/>
            <person name="Yang L."/>
            <person name="Yao Z."/>
            <person name="Ying F."/>
            <person name="Zhai J."/>
            <person name="Zhou L."/>
            <person name="Zuber A."/>
            <person name="Denarie J."/>
            <person name="Dixon R.A."/>
            <person name="May G.D."/>
            <person name="Schwartz D.C."/>
            <person name="Rogers J."/>
            <person name="Quetier F."/>
            <person name="Town C.D."/>
            <person name="Roe B.A."/>
        </authorList>
    </citation>
    <scope>NUCLEOTIDE SEQUENCE [LARGE SCALE GENOMIC DNA]</scope>
    <source>
        <strain evidence="8">A17</strain>
        <strain evidence="10 11">cv. Jemalong A17</strain>
    </source>
</reference>
<dbReference type="STRING" id="3880.G7I5H3"/>
<dbReference type="InterPro" id="IPR027443">
    <property type="entry name" value="IPNS-like_sf"/>
</dbReference>
<accession>A0A0C3UMJ6</accession>
<dbReference type="GO" id="GO:0046872">
    <property type="term" value="F:metal ion binding"/>
    <property type="evidence" value="ECO:0007669"/>
    <property type="project" value="UniProtKB-KW"/>
</dbReference>
<evidence type="ECO:0000256" key="3">
    <source>
        <dbReference type="ARBA" id="ARBA00022723"/>
    </source>
</evidence>
<reference evidence="12" key="4">
    <citation type="journal article" date="2018" name="Nat. Plants">
        <title>Whole-genome landscape of Medicago truncatula symbiotic genes.</title>
        <authorList>
            <person name="Pecrix Y."/>
            <person name="Staton S.E."/>
            <person name="Sallet E."/>
            <person name="Lelandais-Briere C."/>
            <person name="Moreau S."/>
            <person name="Carrere S."/>
            <person name="Blein T."/>
            <person name="Jardinaud M.F."/>
            <person name="Latrasse D."/>
            <person name="Zouine M."/>
            <person name="Zahm M."/>
            <person name="Kreplak J."/>
            <person name="Mayjonade B."/>
            <person name="Satge C."/>
            <person name="Perez M."/>
            <person name="Cauet S."/>
            <person name="Marande W."/>
            <person name="Chantry-Darmon C."/>
            <person name="Lopez-Roques C."/>
            <person name="Bouchez O."/>
            <person name="Berard A."/>
            <person name="Debelle F."/>
            <person name="Munos S."/>
            <person name="Bendahmane A."/>
            <person name="Berges H."/>
            <person name="Niebel A."/>
            <person name="Buitink J."/>
            <person name="Frugier F."/>
            <person name="Benhamed M."/>
            <person name="Crespi M."/>
            <person name="Gouzy J."/>
            <person name="Gamas P."/>
        </authorList>
    </citation>
    <scope>NUCLEOTIDE SEQUENCE [LARGE SCALE GENOMIC DNA]</scope>
    <source>
        <strain evidence="12">cv. Jemalong A17</strain>
    </source>
</reference>
<protein>
    <submittedName>
        <fullName evidence="8">Aminocyclopropanecarboxylate oxidase</fullName>
    </submittedName>
    <submittedName>
        <fullName evidence="9">Putative deacetoxyvindoline 4-hydroxylase</fullName>
        <ecNumber evidence="9">1.14.11.20</ecNumber>
    </submittedName>
</protein>
<evidence type="ECO:0000313" key="10">
    <source>
        <dbReference type="EnsemblPlants" id="AES60333"/>
    </source>
</evidence>
<evidence type="ECO:0000313" key="11">
    <source>
        <dbReference type="Proteomes" id="UP000002051"/>
    </source>
</evidence>
<dbReference type="EMBL" id="PSQE01000001">
    <property type="protein sequence ID" value="RHN78623.1"/>
    <property type="molecule type" value="Genomic_DNA"/>
</dbReference>
<evidence type="ECO:0000256" key="6">
    <source>
        <dbReference type="RuleBase" id="RU003682"/>
    </source>
</evidence>
<evidence type="ECO:0000313" key="8">
    <source>
        <dbReference type="EMBL" id="AES60333.2"/>
    </source>
</evidence>
<dbReference type="AlphaFoldDB" id="G7I5H3"/>
<accession>G7I5H3</accession>
<keyword evidence="5 6" id="KW-0408">Iron</keyword>
<dbReference type="PANTHER" id="PTHR10209:SF871">
    <property type="entry name" value="AMINOCYCLOPROPANECARBOXYLATE OXIDASE"/>
    <property type="match status" value="1"/>
</dbReference>
<dbReference type="Proteomes" id="UP000002051">
    <property type="component" value="Unassembled WGS sequence"/>
</dbReference>
<evidence type="ECO:0000256" key="2">
    <source>
        <dbReference type="ARBA" id="ARBA00008056"/>
    </source>
</evidence>
<comment type="similarity">
    <text evidence="2 6">Belongs to the iron/ascorbate-dependent oxidoreductase family.</text>
</comment>
<organism evidence="8 11">
    <name type="scientific">Medicago truncatula</name>
    <name type="common">Barrel medic</name>
    <name type="synonym">Medicago tribuloides</name>
    <dbReference type="NCBI Taxonomy" id="3880"/>
    <lineage>
        <taxon>Eukaryota</taxon>
        <taxon>Viridiplantae</taxon>
        <taxon>Streptophyta</taxon>
        <taxon>Embryophyta</taxon>
        <taxon>Tracheophyta</taxon>
        <taxon>Spermatophyta</taxon>
        <taxon>Magnoliopsida</taxon>
        <taxon>eudicotyledons</taxon>
        <taxon>Gunneridae</taxon>
        <taxon>Pentapetalae</taxon>
        <taxon>rosids</taxon>
        <taxon>fabids</taxon>
        <taxon>Fabales</taxon>
        <taxon>Fabaceae</taxon>
        <taxon>Papilionoideae</taxon>
        <taxon>50 kb inversion clade</taxon>
        <taxon>NPAAA clade</taxon>
        <taxon>Hologalegina</taxon>
        <taxon>IRL clade</taxon>
        <taxon>Trifolieae</taxon>
        <taxon>Medicago</taxon>
    </lineage>
</organism>
<name>G7I5H3_MEDTR</name>
<keyword evidence="3 6" id="KW-0479">Metal-binding</keyword>
<dbReference type="HOGENOM" id="CLU_010119_0_0_1"/>
<gene>
    <name evidence="10" type="primary">11424282</name>
    <name evidence="8" type="ordered locus">MTR_1g043770</name>
    <name evidence="9" type="ORF">MtrunA17_Chr1g0167951</name>
</gene>
<dbReference type="Gramene" id="rna2250">
    <property type="protein sequence ID" value="RHN78623.1"/>
    <property type="gene ID" value="gene2250"/>
</dbReference>
<dbReference type="InterPro" id="IPR026992">
    <property type="entry name" value="DIOX_N"/>
</dbReference>
<reference evidence="10" key="3">
    <citation type="submission" date="2015-04" db="UniProtKB">
        <authorList>
            <consortium name="EnsemblPlants"/>
        </authorList>
    </citation>
    <scope>IDENTIFICATION</scope>
    <source>
        <strain evidence="10">cv. Jemalong A17</strain>
    </source>
</reference>
<reference evidence="9" key="5">
    <citation type="journal article" date="2018" name="Nat. Plants">
        <title>Whole-genome landscape of Medicago truncatula symbiotic genes.</title>
        <authorList>
            <person name="Pecrix Y."/>
            <person name="Gamas P."/>
            <person name="Carrere S."/>
        </authorList>
    </citation>
    <scope>NUCLEOTIDE SEQUENCE</scope>
    <source>
        <tissue evidence="9">Leaves</tissue>
    </source>
</reference>
<evidence type="ECO:0000256" key="1">
    <source>
        <dbReference type="ARBA" id="ARBA00001962"/>
    </source>
</evidence>
<dbReference type="ExpressionAtlas" id="G7I5H3">
    <property type="expression patterns" value="differential"/>
</dbReference>
<dbReference type="GO" id="GO:0050590">
    <property type="term" value="F:desacetoxyvindoline 4-hydroxylase activity"/>
    <property type="evidence" value="ECO:0007669"/>
    <property type="project" value="UniProtKB-EC"/>
</dbReference>
<dbReference type="EnsemblPlants" id="AES60333">
    <property type="protein sequence ID" value="AES60333"/>
    <property type="gene ID" value="MTR_1g043770"/>
</dbReference>
<evidence type="ECO:0000313" key="9">
    <source>
        <dbReference type="EMBL" id="RHN78623.1"/>
    </source>
</evidence>
<reference evidence="8 11" key="2">
    <citation type="journal article" date="2014" name="BMC Genomics">
        <title>An improved genome release (version Mt4.0) for the model legume Medicago truncatula.</title>
        <authorList>
            <person name="Tang H."/>
            <person name="Krishnakumar V."/>
            <person name="Bidwell S."/>
            <person name="Rosen B."/>
            <person name="Chan A."/>
            <person name="Zhou S."/>
            <person name="Gentzbittel L."/>
            <person name="Childs K.L."/>
            <person name="Yandell M."/>
            <person name="Gundlach H."/>
            <person name="Mayer K.F."/>
            <person name="Schwartz D.C."/>
            <person name="Town C.D."/>
        </authorList>
    </citation>
    <scope>GENOME REANNOTATION</scope>
    <source>
        <strain evidence="10 11">cv. Jemalong A17</strain>
    </source>
</reference>
<keyword evidence="4 6" id="KW-0560">Oxidoreductase</keyword>
<evidence type="ECO:0000313" key="12">
    <source>
        <dbReference type="Proteomes" id="UP000265566"/>
    </source>
</evidence>
<keyword evidence="11" id="KW-1185">Reference proteome</keyword>
<sequence length="355" mass="39951">MTNSERIKTLKAFDETKLGVKGLVDAGITKIPRMFYHPPDHTNESGDATNYTIPFIDLANIDKDPCVRKRVVESVRDASETFGFFQIVNHGIPVSTLNEMKDGVVSFFEQDSEVKKEFYTREQRPFMYNSNFNLYTSAPTSWKDTFLCNMAPNPPKPEDLPAVIRDILVEYLNQVMKLGTILLELLSEALGLNPSYLIDIGCTESLSAFGHYYLACPEPELTLGTIKHADVDFITVLLQDHTGGLQVLHKDMWIDVPPLHEALVVNIGDLLQLMTNDKFKSAQHRVKANLVGPRVSIGSFFSTSLHPSTRIYGPIKELLSEENSAKYRETLISDCIVYFKSKGMNGISPLQHFKI</sequence>